<reference evidence="10" key="1">
    <citation type="submission" date="2020-11" db="EMBL/GenBank/DDBJ databases">
        <title>Nocardioides cynanchi sp. nov., isolated from soil of rhizosphere of Cynanchum wilfordii.</title>
        <authorList>
            <person name="Lee J.-S."/>
            <person name="Suh M.K."/>
            <person name="Kim J.-S."/>
        </authorList>
    </citation>
    <scope>NUCLEOTIDE SEQUENCE</scope>
    <source>
        <strain evidence="10">KCTC 19276</strain>
    </source>
</reference>
<gene>
    <name evidence="10" type="ORF">ISU10_00310</name>
</gene>
<dbReference type="InterPro" id="IPR003439">
    <property type="entry name" value="ABC_transporter-like_ATP-bd"/>
</dbReference>
<keyword evidence="7" id="KW-1278">Translocase</keyword>
<comment type="caution">
    <text evidence="10">The sequence shown here is derived from an EMBL/GenBank/DDBJ whole genome shotgun (WGS) entry which is preliminary data.</text>
</comment>
<dbReference type="PANTHER" id="PTHR43790">
    <property type="entry name" value="CARBOHYDRATE TRANSPORT ATP-BINDING PROTEIN MG119-RELATED"/>
    <property type="match status" value="1"/>
</dbReference>
<keyword evidence="11" id="KW-1185">Reference proteome</keyword>
<organism evidence="10 11">
    <name type="scientific">Nocardioides agariphilus</name>
    <dbReference type="NCBI Taxonomy" id="433664"/>
    <lineage>
        <taxon>Bacteria</taxon>
        <taxon>Bacillati</taxon>
        <taxon>Actinomycetota</taxon>
        <taxon>Actinomycetes</taxon>
        <taxon>Propionibacteriales</taxon>
        <taxon>Nocardioidaceae</taxon>
        <taxon>Nocardioides</taxon>
    </lineage>
</organism>
<keyword evidence="6 10" id="KW-0067">ATP-binding</keyword>
<accession>A0A930VKC1</accession>
<evidence type="ECO:0000256" key="6">
    <source>
        <dbReference type="ARBA" id="ARBA00022840"/>
    </source>
</evidence>
<keyword evidence="2" id="KW-1003">Cell membrane</keyword>
<dbReference type="InterPro" id="IPR027417">
    <property type="entry name" value="P-loop_NTPase"/>
</dbReference>
<evidence type="ECO:0000256" key="7">
    <source>
        <dbReference type="ARBA" id="ARBA00022967"/>
    </source>
</evidence>
<evidence type="ECO:0000256" key="2">
    <source>
        <dbReference type="ARBA" id="ARBA00022475"/>
    </source>
</evidence>
<dbReference type="Proteomes" id="UP000660668">
    <property type="component" value="Unassembled WGS sequence"/>
</dbReference>
<proteinExistence type="predicted"/>
<dbReference type="SMART" id="SM00382">
    <property type="entry name" value="AAA"/>
    <property type="match status" value="2"/>
</dbReference>
<dbReference type="GO" id="GO:0016887">
    <property type="term" value="F:ATP hydrolysis activity"/>
    <property type="evidence" value="ECO:0007669"/>
    <property type="project" value="InterPro"/>
</dbReference>
<evidence type="ECO:0000256" key="3">
    <source>
        <dbReference type="ARBA" id="ARBA00022597"/>
    </source>
</evidence>
<dbReference type="PROSITE" id="PS00211">
    <property type="entry name" value="ABC_TRANSPORTER_1"/>
    <property type="match status" value="1"/>
</dbReference>
<keyword evidence="1" id="KW-0813">Transport</keyword>
<dbReference type="RefSeq" id="WP_194694365.1">
    <property type="nucleotide sequence ID" value="NZ_JADKPO010000001.1"/>
</dbReference>
<feature type="domain" description="ABC transporter" evidence="9">
    <location>
        <begin position="257"/>
        <end position="499"/>
    </location>
</feature>
<dbReference type="AlphaFoldDB" id="A0A930VKC1"/>
<dbReference type="PROSITE" id="PS50893">
    <property type="entry name" value="ABC_TRANSPORTER_2"/>
    <property type="match status" value="2"/>
</dbReference>
<keyword evidence="5" id="KW-0547">Nucleotide-binding</keyword>
<dbReference type="PANTHER" id="PTHR43790:SF3">
    <property type="entry name" value="D-ALLOSE IMPORT ATP-BINDING PROTEIN ALSA-RELATED"/>
    <property type="match status" value="1"/>
</dbReference>
<dbReference type="SUPFAM" id="SSF52540">
    <property type="entry name" value="P-loop containing nucleoside triphosphate hydrolases"/>
    <property type="match status" value="2"/>
</dbReference>
<feature type="domain" description="ABC transporter" evidence="9">
    <location>
        <begin position="11"/>
        <end position="244"/>
    </location>
</feature>
<dbReference type="CDD" id="cd03216">
    <property type="entry name" value="ABC_Carb_Monos_I"/>
    <property type="match status" value="1"/>
</dbReference>
<dbReference type="CDD" id="cd03215">
    <property type="entry name" value="ABC_Carb_Monos_II"/>
    <property type="match status" value="1"/>
</dbReference>
<dbReference type="InterPro" id="IPR017871">
    <property type="entry name" value="ABC_transporter-like_CS"/>
</dbReference>
<dbReference type="GO" id="GO:0005524">
    <property type="term" value="F:ATP binding"/>
    <property type="evidence" value="ECO:0007669"/>
    <property type="project" value="UniProtKB-KW"/>
</dbReference>
<keyword evidence="8" id="KW-0472">Membrane</keyword>
<evidence type="ECO:0000256" key="1">
    <source>
        <dbReference type="ARBA" id="ARBA00022448"/>
    </source>
</evidence>
<evidence type="ECO:0000256" key="4">
    <source>
        <dbReference type="ARBA" id="ARBA00022737"/>
    </source>
</evidence>
<evidence type="ECO:0000259" key="9">
    <source>
        <dbReference type="PROSITE" id="PS50893"/>
    </source>
</evidence>
<protein>
    <submittedName>
        <fullName evidence="10">Sugar ABC transporter ATP-binding protein</fullName>
    </submittedName>
</protein>
<evidence type="ECO:0000256" key="8">
    <source>
        <dbReference type="ARBA" id="ARBA00023136"/>
    </source>
</evidence>
<dbReference type="InterPro" id="IPR050107">
    <property type="entry name" value="ABC_carbohydrate_import_ATPase"/>
</dbReference>
<keyword evidence="4" id="KW-0677">Repeat</keyword>
<keyword evidence="3" id="KW-0762">Sugar transport</keyword>
<evidence type="ECO:0000313" key="11">
    <source>
        <dbReference type="Proteomes" id="UP000660668"/>
    </source>
</evidence>
<sequence>MTATVTAPAVMRVEDLEVSYGGVHALRGVTMEVRAGEICALLGGNGAGKSTLMKCLTGVVQPDAGQVLVDGEPVRFSSPSQALDAGVRVVYQELSLFPTLSVAENIVGAAGAGKVVRWKKVAAEARAAMRSVGVNLDLDRAVGQLAVGEQQIVEIVRAVRSRGRVLILDEPTSALGREQADHLFELLDNLAAAGNAVVFVTQDFGDALRHADVIRVMREGRLSQEFRPGETTSLELIHAAFGADRNVLESTYESGHVRLPARNDQPVVLDARGIQSLPMVGDMSLTAHRGEVVGLYGGLDSGHLAFAQALVGARNRSAGKVSVGEKTVGANNPAASVKAGIGYLSADRREGLALSHDVADNVTLANLTRMSRWLVPARKEQSVTKELIDTLRIRSARPDVAVDTLSGGNQQKVLFARWMLFDPEVLVLVEPTRGMDIAAKSDVIRIIRERAEQGTAVVVVSAEAEIVLSVSDRVLVARKGGITREFVDEEVSVSELVAAATG</sequence>
<dbReference type="Gene3D" id="3.40.50.300">
    <property type="entry name" value="P-loop containing nucleotide triphosphate hydrolases"/>
    <property type="match status" value="2"/>
</dbReference>
<dbReference type="Pfam" id="PF00005">
    <property type="entry name" value="ABC_tran"/>
    <property type="match status" value="2"/>
</dbReference>
<dbReference type="InterPro" id="IPR003593">
    <property type="entry name" value="AAA+_ATPase"/>
</dbReference>
<evidence type="ECO:0000313" key="10">
    <source>
        <dbReference type="EMBL" id="MBF4766206.1"/>
    </source>
</evidence>
<name>A0A930VKC1_9ACTN</name>
<evidence type="ECO:0000256" key="5">
    <source>
        <dbReference type="ARBA" id="ARBA00022741"/>
    </source>
</evidence>
<dbReference type="EMBL" id="JADKPO010000001">
    <property type="protein sequence ID" value="MBF4766206.1"/>
    <property type="molecule type" value="Genomic_DNA"/>
</dbReference>